<keyword evidence="9" id="KW-1015">Disulfide bond</keyword>
<evidence type="ECO:0000256" key="2">
    <source>
        <dbReference type="ARBA" id="ARBA00004613"/>
    </source>
</evidence>
<keyword evidence="6" id="KW-0560">Oxidoreductase</keyword>
<evidence type="ECO:0000256" key="3">
    <source>
        <dbReference type="ARBA" id="ARBA00022525"/>
    </source>
</evidence>
<keyword evidence="3" id="KW-0964">Secreted</keyword>
<gene>
    <name evidence="14" type="ORF">VNI00_004261</name>
</gene>
<name>A0AAW0DK90_9AGAR</name>
<comment type="caution">
    <text evidence="14">The sequence shown here is derived from an EMBL/GenBank/DDBJ whole genome shotgun (WGS) entry which is preliminary data.</text>
</comment>
<evidence type="ECO:0000313" key="14">
    <source>
        <dbReference type="EMBL" id="KAK7052941.1"/>
    </source>
</evidence>
<dbReference type="GO" id="GO:0004497">
    <property type="term" value="F:monooxygenase activity"/>
    <property type="evidence" value="ECO:0007669"/>
    <property type="project" value="UniProtKB-KW"/>
</dbReference>
<dbReference type="AlphaFoldDB" id="A0AAW0DK90"/>
<keyword evidence="8" id="KW-0503">Monooxygenase</keyword>
<comment type="similarity">
    <text evidence="11">Belongs to the polysaccharide monooxygenase AA14 family.</text>
</comment>
<evidence type="ECO:0000256" key="5">
    <source>
        <dbReference type="ARBA" id="ARBA00022729"/>
    </source>
</evidence>
<reference evidence="14 15" key="1">
    <citation type="submission" date="2024-01" db="EMBL/GenBank/DDBJ databases">
        <title>A draft genome for a cacao thread blight-causing isolate of Paramarasmius palmivorus.</title>
        <authorList>
            <person name="Baruah I.K."/>
            <person name="Bukari Y."/>
            <person name="Amoako-Attah I."/>
            <person name="Meinhardt L.W."/>
            <person name="Bailey B.A."/>
            <person name="Cohen S.P."/>
        </authorList>
    </citation>
    <scope>NUCLEOTIDE SEQUENCE [LARGE SCALE GENOMIC DNA]</scope>
    <source>
        <strain evidence="14 15">GH-12</strain>
    </source>
</reference>
<accession>A0AAW0DK90</accession>
<evidence type="ECO:0000256" key="9">
    <source>
        <dbReference type="ARBA" id="ARBA00023157"/>
    </source>
</evidence>
<feature type="compositionally biased region" description="Polar residues" evidence="12">
    <location>
        <begin position="328"/>
        <end position="345"/>
    </location>
</feature>
<feature type="signal peptide" evidence="13">
    <location>
        <begin position="1"/>
        <end position="22"/>
    </location>
</feature>
<evidence type="ECO:0000256" key="7">
    <source>
        <dbReference type="ARBA" id="ARBA00023008"/>
    </source>
</evidence>
<evidence type="ECO:0000256" key="12">
    <source>
        <dbReference type="SAM" id="MobiDB-lite"/>
    </source>
</evidence>
<dbReference type="GO" id="GO:0005576">
    <property type="term" value="C:extracellular region"/>
    <property type="evidence" value="ECO:0007669"/>
    <property type="project" value="UniProtKB-SubCell"/>
</dbReference>
<comment type="cofactor">
    <cofactor evidence="1">
        <name>Cu(2+)</name>
        <dbReference type="ChEBI" id="CHEBI:29036"/>
    </cofactor>
</comment>
<protein>
    <submittedName>
        <fullName evidence="14">Uncharacterized protein</fullName>
    </submittedName>
</protein>
<feature type="region of interest" description="Disordered" evidence="12">
    <location>
        <begin position="296"/>
        <end position="370"/>
    </location>
</feature>
<dbReference type="Proteomes" id="UP001383192">
    <property type="component" value="Unassembled WGS sequence"/>
</dbReference>
<keyword evidence="5 13" id="KW-0732">Signal</keyword>
<organism evidence="14 15">
    <name type="scientific">Paramarasmius palmivorus</name>
    <dbReference type="NCBI Taxonomy" id="297713"/>
    <lineage>
        <taxon>Eukaryota</taxon>
        <taxon>Fungi</taxon>
        <taxon>Dikarya</taxon>
        <taxon>Basidiomycota</taxon>
        <taxon>Agaricomycotina</taxon>
        <taxon>Agaricomycetes</taxon>
        <taxon>Agaricomycetidae</taxon>
        <taxon>Agaricales</taxon>
        <taxon>Marasmiineae</taxon>
        <taxon>Marasmiaceae</taxon>
        <taxon>Paramarasmius</taxon>
    </lineage>
</organism>
<comment type="subcellular location">
    <subcellularLocation>
        <location evidence="2">Secreted</location>
    </subcellularLocation>
</comment>
<dbReference type="EMBL" id="JAYKXP010000011">
    <property type="protein sequence ID" value="KAK7052941.1"/>
    <property type="molecule type" value="Genomic_DNA"/>
</dbReference>
<keyword evidence="4" id="KW-0479">Metal-binding</keyword>
<dbReference type="InterPro" id="IPR054497">
    <property type="entry name" value="LPMO_AA14"/>
</dbReference>
<feature type="compositionally biased region" description="Low complexity" evidence="12">
    <location>
        <begin position="306"/>
        <end position="327"/>
    </location>
</feature>
<evidence type="ECO:0000256" key="1">
    <source>
        <dbReference type="ARBA" id="ARBA00001973"/>
    </source>
</evidence>
<evidence type="ECO:0000256" key="13">
    <source>
        <dbReference type="SAM" id="SignalP"/>
    </source>
</evidence>
<evidence type="ECO:0000313" key="15">
    <source>
        <dbReference type="Proteomes" id="UP001383192"/>
    </source>
</evidence>
<proteinExistence type="inferred from homology"/>
<sequence>MSFTPFFLLLSLSLGVYGHVAAWHKGMYCLNGTVPGKVNGNNNNPVVPLFKLKKEDWWMHHIDKCDEFPPAPGDFLELPANGNFTVELATNRAFTTLSNDGKKAGTFPGPLKNLKDSEFGVAKQGELPKCITDPNIHTENETMASGTAFAISYQSDLQKVTPENLVVFSVLYHSPWKRIATYQVPNLPACPPGGCHCAWGWIPNGCGEPNMYMFPYKCNVTGTPGTAPLALPAKPAVWCEDSPGNCTRGSKQMVFWNQLEGDNIEVEGKDLSGAPRSPAYNDKLGFKNGAQSDIFAVQQPPPADPPQSSSSSLSQSQPPLSSSPTPSMTTIRLSAGPTSAPTSTAVVTRPPSTTTITGTPLSVPTVSEPSVQNSASRRRVYSPVELLVTFIPLAVLLS</sequence>
<keyword evidence="7" id="KW-0186">Copper</keyword>
<evidence type="ECO:0000256" key="6">
    <source>
        <dbReference type="ARBA" id="ARBA00023002"/>
    </source>
</evidence>
<feature type="compositionally biased region" description="Low complexity" evidence="12">
    <location>
        <begin position="346"/>
        <end position="365"/>
    </location>
</feature>
<evidence type="ECO:0000256" key="4">
    <source>
        <dbReference type="ARBA" id="ARBA00022723"/>
    </source>
</evidence>
<dbReference type="GO" id="GO:0046872">
    <property type="term" value="F:metal ion binding"/>
    <property type="evidence" value="ECO:0007669"/>
    <property type="project" value="UniProtKB-KW"/>
</dbReference>
<feature type="chain" id="PRO_5043597750" evidence="13">
    <location>
        <begin position="23"/>
        <end position="398"/>
    </location>
</feature>
<evidence type="ECO:0000256" key="11">
    <source>
        <dbReference type="ARBA" id="ARBA00046340"/>
    </source>
</evidence>
<keyword evidence="15" id="KW-1185">Reference proteome</keyword>
<evidence type="ECO:0000256" key="10">
    <source>
        <dbReference type="ARBA" id="ARBA00023180"/>
    </source>
</evidence>
<dbReference type="Pfam" id="PF22810">
    <property type="entry name" value="LPMO_AA14"/>
    <property type="match status" value="1"/>
</dbReference>
<keyword evidence="10" id="KW-0325">Glycoprotein</keyword>
<evidence type="ECO:0000256" key="8">
    <source>
        <dbReference type="ARBA" id="ARBA00023033"/>
    </source>
</evidence>